<dbReference type="Pfam" id="PF00391">
    <property type="entry name" value="PEP-utilizers"/>
    <property type="match status" value="1"/>
</dbReference>
<feature type="domain" description="PEP-utilising enzyme mobile" evidence="2">
    <location>
        <begin position="792"/>
        <end position="860"/>
    </location>
</feature>
<dbReference type="SUPFAM" id="SSF52009">
    <property type="entry name" value="Phosphohistidine domain"/>
    <property type="match status" value="1"/>
</dbReference>
<dbReference type="InterPro" id="IPR051549">
    <property type="entry name" value="PEP_Utilizing_Enz"/>
</dbReference>
<evidence type="ECO:0000256" key="1">
    <source>
        <dbReference type="SAM" id="MobiDB-lite"/>
    </source>
</evidence>
<dbReference type="InterPro" id="IPR002192">
    <property type="entry name" value="PPDK_AMP/ATP-bd"/>
</dbReference>
<evidence type="ECO:0000259" key="3">
    <source>
        <dbReference type="Pfam" id="PF01326"/>
    </source>
</evidence>
<dbReference type="RefSeq" id="WP_380022749.1">
    <property type="nucleotide sequence ID" value="NZ_JBHMDY010000001.1"/>
</dbReference>
<dbReference type="EMBL" id="JBHMDY010000001">
    <property type="protein sequence ID" value="MFB9258298.1"/>
    <property type="molecule type" value="Genomic_DNA"/>
</dbReference>
<protein>
    <submittedName>
        <fullName evidence="4">PEP/pyruvate-binding domain-containing protein</fullName>
    </submittedName>
</protein>
<dbReference type="InterPro" id="IPR036637">
    <property type="entry name" value="Phosphohistidine_dom_sf"/>
</dbReference>
<dbReference type="Gene3D" id="3.30.1490.20">
    <property type="entry name" value="ATP-grasp fold, A domain"/>
    <property type="match status" value="1"/>
</dbReference>
<accession>A0ABV5JKQ1</accession>
<feature type="region of interest" description="Disordered" evidence="1">
    <location>
        <begin position="99"/>
        <end position="121"/>
    </location>
</feature>
<keyword evidence="5" id="KW-1185">Reference proteome</keyword>
<dbReference type="Proteomes" id="UP001589700">
    <property type="component" value="Unassembled WGS sequence"/>
</dbReference>
<proteinExistence type="predicted"/>
<dbReference type="Pfam" id="PF01326">
    <property type="entry name" value="PPDK_N"/>
    <property type="match status" value="1"/>
</dbReference>
<organism evidence="4 5">
    <name type="scientific">Dietzia aerolata</name>
    <dbReference type="NCBI Taxonomy" id="595984"/>
    <lineage>
        <taxon>Bacteria</taxon>
        <taxon>Bacillati</taxon>
        <taxon>Actinomycetota</taxon>
        <taxon>Actinomycetes</taxon>
        <taxon>Mycobacteriales</taxon>
        <taxon>Dietziaceae</taxon>
        <taxon>Dietzia</taxon>
    </lineage>
</organism>
<comment type="caution">
    <text evidence="4">The sequence shown here is derived from an EMBL/GenBank/DDBJ whole genome shotgun (WGS) entry which is preliminary data.</text>
</comment>
<reference evidence="4 5" key="1">
    <citation type="submission" date="2024-09" db="EMBL/GenBank/DDBJ databases">
        <authorList>
            <person name="Sun Q."/>
            <person name="Mori K."/>
        </authorList>
    </citation>
    <scope>NUCLEOTIDE SEQUENCE [LARGE SCALE GENOMIC DNA]</scope>
    <source>
        <strain evidence="4 5">CCM 7659</strain>
    </source>
</reference>
<gene>
    <name evidence="4" type="ORF">ACFFVD_00595</name>
</gene>
<sequence length="872" mass="93894">MLDASYFRLDSGEGPLSRDVMDELERIVGSLGPGPLAVRSSATVEDGDERSFAGAFTTVLGVHVDPAAIPGTGTGMGLTELADAVRTCWRSAAGANATVAGGKGRGTHTNPVGPVVDEDPTGSTPAMAVVIQRMISPRAAGVVFTGQAYGRPDTLLVSAVPGLGEGLVSGAVDADVTLVDLSGRRLREHLGDKETMFRQVRGTSDRAGGDARIEQVEVPMRDRAGAVLTDGDLRALAAEVAKLPDPVGNGIDVEYAIDEDGVWMLQSRPVTAEIPEPDLPVIPDAADVVRAESTVPGQERIWDNSNIIESFNGPTSPLTFSTASSVYARVYDGYARSLRVPRAQLAQVREWTPELLGQFHGRVYYNLMNWYRMVGIAPGYPLNRRVLEVALGVSESLDTATARTLHPFRFATPLHRLVSRTITTAIFVRRLLGIEEFVDDFLSSFDTIYREYDGIDYDALSGPEVFRRYEEMERRLIDRWGPVMVLDAALLTLSGSMFGATKLLLPDAPEWVGYAVISPGADIESAEPAHALSELAGKISADPDPDLRAMVVEGSGETALARIREEGPDWLRADIDAYLADYGYRSPDELKLEIPDLREDPSLLIGMIRGALSSASPDHGPEAEDYLDAHLTGLRRRFYDGLRHRVARAAACRERVRFARTRAFGMIKRMVRAMGRDLASRGVIDAFDDVFWLRLDEIRSLYRDGAPTNEEVRRRIASRRRAREIADGLVAPARFRTAGGRPSPSELSDAGFVPLTQIPSAERGDVLGGIASSSGTARGVVVVVSDPADATGGIIATYRTDPGWVTALPSATALLIERGSPLTHVAIIAREMGIPTVVQIDGLTTALRTGMEVEVDATGGTVTILSTEGVGA</sequence>
<dbReference type="SUPFAM" id="SSF56059">
    <property type="entry name" value="Glutathione synthetase ATP-binding domain-like"/>
    <property type="match status" value="1"/>
</dbReference>
<feature type="domain" description="Pyruvate phosphate dikinase AMP/ATP-binding" evidence="3">
    <location>
        <begin position="14"/>
        <end position="273"/>
    </location>
</feature>
<dbReference type="Gene3D" id="3.50.30.10">
    <property type="entry name" value="Phosphohistidine domain"/>
    <property type="match status" value="1"/>
</dbReference>
<name>A0ABV5JKQ1_9ACTN</name>
<dbReference type="InterPro" id="IPR008279">
    <property type="entry name" value="PEP-util_enz_mobile_dom"/>
</dbReference>
<dbReference type="PANTHER" id="PTHR43615:SF1">
    <property type="entry name" value="PPDK_N DOMAIN-CONTAINING PROTEIN"/>
    <property type="match status" value="1"/>
</dbReference>
<evidence type="ECO:0000313" key="5">
    <source>
        <dbReference type="Proteomes" id="UP001589700"/>
    </source>
</evidence>
<dbReference type="InterPro" id="IPR013815">
    <property type="entry name" value="ATP_grasp_subdomain_1"/>
</dbReference>
<dbReference type="Gene3D" id="3.30.470.20">
    <property type="entry name" value="ATP-grasp fold, B domain"/>
    <property type="match status" value="1"/>
</dbReference>
<evidence type="ECO:0000259" key="2">
    <source>
        <dbReference type="Pfam" id="PF00391"/>
    </source>
</evidence>
<evidence type="ECO:0000313" key="4">
    <source>
        <dbReference type="EMBL" id="MFB9258298.1"/>
    </source>
</evidence>
<dbReference type="PANTHER" id="PTHR43615">
    <property type="entry name" value="PHOSPHOENOLPYRUVATE SYNTHASE-RELATED"/>
    <property type="match status" value="1"/>
</dbReference>